<evidence type="ECO:0000313" key="3">
    <source>
        <dbReference type="Proteomes" id="UP000006362"/>
    </source>
</evidence>
<dbReference type="KEGG" id="tam:Theam_0125"/>
<organism evidence="2 3">
    <name type="scientific">Thermovibrio ammonificans (strain DSM 15698 / JCM 12110 / HB-1)</name>
    <dbReference type="NCBI Taxonomy" id="648996"/>
    <lineage>
        <taxon>Bacteria</taxon>
        <taxon>Pseudomonadati</taxon>
        <taxon>Aquificota</taxon>
        <taxon>Aquificia</taxon>
        <taxon>Desulfurobacteriales</taxon>
        <taxon>Desulfurobacteriaceae</taxon>
        <taxon>Thermovibrio</taxon>
    </lineage>
</organism>
<gene>
    <name evidence="2" type="ordered locus">Theam_0125</name>
</gene>
<feature type="compositionally biased region" description="Acidic residues" evidence="1">
    <location>
        <begin position="150"/>
        <end position="159"/>
    </location>
</feature>
<proteinExistence type="predicted"/>
<dbReference type="STRING" id="648996.Theam_0125"/>
<feature type="region of interest" description="Disordered" evidence="1">
    <location>
        <begin position="141"/>
        <end position="161"/>
    </location>
</feature>
<dbReference type="RefSeq" id="WP_013536885.1">
    <property type="nucleotide sequence ID" value="NC_014926.1"/>
</dbReference>
<dbReference type="OrthoDB" id="15481at2"/>
<name>E8T3G8_THEA1</name>
<evidence type="ECO:0000256" key="1">
    <source>
        <dbReference type="SAM" id="MobiDB-lite"/>
    </source>
</evidence>
<dbReference type="AlphaFoldDB" id="E8T3G8"/>
<dbReference type="HOGENOM" id="CLU_1467540_0_0_0"/>
<sequence length="184" mass="20496">MGITLMLIILLIVVAIFLIKGSRKVATKRGVEVKGLDGSTLLFSEEGVSYFKNGEFTFLRHDQIESFSFEKKGGEIYEVVITGAGKEIRVPVRRADISRLFRTAHTGTVEPVFPWLGLILGTAAAVLGAELLGHALASELEQSHNQNDQPQEEDRDELQDFNLATPTEEFDYFDTGEWSDDDFV</sequence>
<keyword evidence="3" id="KW-1185">Reference proteome</keyword>
<evidence type="ECO:0000313" key="2">
    <source>
        <dbReference type="EMBL" id="ADU96099.1"/>
    </source>
</evidence>
<dbReference type="Proteomes" id="UP000006362">
    <property type="component" value="Chromosome"/>
</dbReference>
<dbReference type="EMBL" id="CP002444">
    <property type="protein sequence ID" value="ADU96099.1"/>
    <property type="molecule type" value="Genomic_DNA"/>
</dbReference>
<protein>
    <submittedName>
        <fullName evidence="2">Uncharacterized protein</fullName>
    </submittedName>
</protein>
<reference evidence="2" key="1">
    <citation type="submission" date="2011-01" db="EMBL/GenBank/DDBJ databases">
        <title>Complete sequence of chromosome of Thermovibrio ammonificans HB-1.</title>
        <authorList>
            <consortium name="US DOE Joint Genome Institute"/>
            <person name="Lucas S."/>
            <person name="Copeland A."/>
            <person name="Lapidus A."/>
            <person name="Cheng J.-F."/>
            <person name="Goodwin L."/>
            <person name="Pitluck S."/>
            <person name="Davenport K."/>
            <person name="Detter J.C."/>
            <person name="Han C."/>
            <person name="Tapia R."/>
            <person name="Land M."/>
            <person name="Hauser L."/>
            <person name="Kyrpides N."/>
            <person name="Ivanova N."/>
            <person name="Ovchinnikova G."/>
            <person name="Vetriani C."/>
            <person name="Woyke T."/>
        </authorList>
    </citation>
    <scope>NUCLEOTIDE SEQUENCE [LARGE SCALE GENOMIC DNA]</scope>
    <source>
        <strain evidence="2">HB-1</strain>
    </source>
</reference>
<accession>E8T3G8</accession>
<dbReference type="eggNOG" id="ENOG503490E">
    <property type="taxonomic scope" value="Bacteria"/>
</dbReference>